<gene>
    <name evidence="3" type="ORF">L9G74_02670</name>
</gene>
<proteinExistence type="predicted"/>
<keyword evidence="4" id="KW-1185">Reference proteome</keyword>
<dbReference type="PANTHER" id="PTHR33121">
    <property type="entry name" value="CYCLIC DI-GMP PHOSPHODIESTERASE PDEF"/>
    <property type="match status" value="1"/>
</dbReference>
<dbReference type="Pfam" id="PF00563">
    <property type="entry name" value="EAL"/>
    <property type="match status" value="1"/>
</dbReference>
<dbReference type="SUPFAM" id="SSF141868">
    <property type="entry name" value="EAL domain-like"/>
    <property type="match status" value="1"/>
</dbReference>
<dbReference type="PROSITE" id="PS50883">
    <property type="entry name" value="EAL"/>
    <property type="match status" value="1"/>
</dbReference>
<dbReference type="SMART" id="SM00091">
    <property type="entry name" value="PAS"/>
    <property type="match status" value="1"/>
</dbReference>
<comment type="caution">
    <text evidence="3">The sequence shown here is derived from an EMBL/GenBank/DDBJ whole genome shotgun (WGS) entry which is preliminary data.</text>
</comment>
<dbReference type="InterPro" id="IPR000014">
    <property type="entry name" value="PAS"/>
</dbReference>
<reference evidence="4" key="2">
    <citation type="submission" date="2023-07" db="EMBL/GenBank/DDBJ databases">
        <title>Shewanella mangrovi sp. nov., an acetaldehyde- degrading bacterium isolated from mangrove sediment.</title>
        <authorList>
            <person name="Liu Y."/>
        </authorList>
    </citation>
    <scope>NUCLEOTIDE SEQUENCE [LARGE SCALE GENOMIC DNA]</scope>
    <source>
        <strain evidence="4">C32</strain>
    </source>
</reference>
<dbReference type="InterPro" id="IPR035965">
    <property type="entry name" value="PAS-like_dom_sf"/>
</dbReference>
<dbReference type="SMART" id="SM00052">
    <property type="entry name" value="EAL"/>
    <property type="match status" value="1"/>
</dbReference>
<evidence type="ECO:0000313" key="4">
    <source>
        <dbReference type="Proteomes" id="UP001201549"/>
    </source>
</evidence>
<reference evidence="3 4" key="1">
    <citation type="submission" date="2022-02" db="EMBL/GenBank/DDBJ databases">
        <authorList>
            <person name="Zhuang L."/>
        </authorList>
    </citation>
    <scope>NUCLEOTIDE SEQUENCE [LARGE SCALE GENOMIC DNA]</scope>
    <source>
        <strain evidence="3 4">C32</strain>
    </source>
</reference>
<dbReference type="InterPro" id="IPR050706">
    <property type="entry name" value="Cyclic-di-GMP_PDE-like"/>
</dbReference>
<dbReference type="Pfam" id="PF00989">
    <property type="entry name" value="PAS"/>
    <property type="match status" value="1"/>
</dbReference>
<name>A0ABT2FH94_9GAMM</name>
<dbReference type="InterPro" id="IPR035919">
    <property type="entry name" value="EAL_sf"/>
</dbReference>
<sequence length="404" mass="44841">MLGNSRTLPREYAVLEQLTDSILVVDVDSNILLVNKAALSKWCYQLDQLVGKSISSLVNYPESRTEFAVRQWVGRTVHLQIRQGNGISRKVVMSVSKLVVDGLCQYLLAVKYCYPTELPTDSVISPYHRKLLDCGTLDVLQHKSCPPDVAELPLAADLCCAIQQHQLQLYYQPQVSVSTGKICGVEALCRWFHNDYGMIAPDKFIALAESVGIITELDFWVLRRACQQLAQWRSQGVNVPAVAINLSSVNLTIEKLPELILEVLHENGLSTDDIVVEVTESGFVEKDFAVKSVINRLFACGIKLSVDDFGVGYSNLSRLQHLPAMQLKLDRSLIEHIDTNPVAKSVSEAALLIGKSMQLQVVAEGVESAAQCEILEDLGFHVIQGYFFAAPLSVEQLEQWLAKQ</sequence>
<dbReference type="EMBL" id="JAKOGG010000002">
    <property type="protein sequence ID" value="MCS4555332.1"/>
    <property type="molecule type" value="Genomic_DNA"/>
</dbReference>
<organism evidence="3 4">
    <name type="scientific">Shewanella electrica</name>
    <dbReference type="NCBI Taxonomy" id="515560"/>
    <lineage>
        <taxon>Bacteria</taxon>
        <taxon>Pseudomonadati</taxon>
        <taxon>Pseudomonadota</taxon>
        <taxon>Gammaproteobacteria</taxon>
        <taxon>Alteromonadales</taxon>
        <taxon>Shewanellaceae</taxon>
        <taxon>Shewanella</taxon>
    </lineage>
</organism>
<protein>
    <submittedName>
        <fullName evidence="3">EAL domain-containing protein</fullName>
    </submittedName>
</protein>
<evidence type="ECO:0000259" key="2">
    <source>
        <dbReference type="PROSITE" id="PS50883"/>
    </source>
</evidence>
<evidence type="ECO:0000259" key="1">
    <source>
        <dbReference type="PROSITE" id="PS50112"/>
    </source>
</evidence>
<dbReference type="PROSITE" id="PS50112">
    <property type="entry name" value="PAS"/>
    <property type="match status" value="1"/>
</dbReference>
<dbReference type="RefSeq" id="WP_238894743.1">
    <property type="nucleotide sequence ID" value="NZ_JAKOGG010000002.1"/>
</dbReference>
<dbReference type="Proteomes" id="UP001201549">
    <property type="component" value="Unassembled WGS sequence"/>
</dbReference>
<dbReference type="Gene3D" id="3.30.450.20">
    <property type="entry name" value="PAS domain"/>
    <property type="match status" value="1"/>
</dbReference>
<feature type="domain" description="PAS" evidence="1">
    <location>
        <begin position="14"/>
        <end position="64"/>
    </location>
</feature>
<evidence type="ECO:0000313" key="3">
    <source>
        <dbReference type="EMBL" id="MCS4555332.1"/>
    </source>
</evidence>
<dbReference type="CDD" id="cd01948">
    <property type="entry name" value="EAL"/>
    <property type="match status" value="1"/>
</dbReference>
<dbReference type="SUPFAM" id="SSF55785">
    <property type="entry name" value="PYP-like sensor domain (PAS domain)"/>
    <property type="match status" value="1"/>
</dbReference>
<feature type="domain" description="EAL" evidence="2">
    <location>
        <begin position="151"/>
        <end position="404"/>
    </location>
</feature>
<accession>A0ABT2FH94</accession>
<dbReference type="InterPro" id="IPR001633">
    <property type="entry name" value="EAL_dom"/>
</dbReference>
<dbReference type="Gene3D" id="3.20.20.450">
    <property type="entry name" value="EAL domain"/>
    <property type="match status" value="1"/>
</dbReference>
<dbReference type="CDD" id="cd00130">
    <property type="entry name" value="PAS"/>
    <property type="match status" value="1"/>
</dbReference>
<dbReference type="InterPro" id="IPR013767">
    <property type="entry name" value="PAS_fold"/>
</dbReference>
<dbReference type="PANTHER" id="PTHR33121:SF71">
    <property type="entry name" value="OXYGEN SENSOR PROTEIN DOSP"/>
    <property type="match status" value="1"/>
</dbReference>